<feature type="transmembrane region" description="Helical" evidence="8">
    <location>
        <begin position="184"/>
        <end position="203"/>
    </location>
</feature>
<feature type="transmembrane region" description="Helical" evidence="8">
    <location>
        <begin position="398"/>
        <end position="421"/>
    </location>
</feature>
<evidence type="ECO:0000256" key="4">
    <source>
        <dbReference type="ARBA" id="ARBA00022692"/>
    </source>
</evidence>
<gene>
    <name evidence="10" type="ORF">AVCANL283_01185</name>
</gene>
<dbReference type="PROSITE" id="PS50850">
    <property type="entry name" value="MFS"/>
    <property type="match status" value="1"/>
</dbReference>
<proteinExistence type="predicted"/>
<dbReference type="Proteomes" id="UP000786183">
    <property type="component" value="Unassembled WGS sequence"/>
</dbReference>
<organism evidence="10 11">
    <name type="scientific">Campylobacter canadensis</name>
    <dbReference type="NCBI Taxonomy" id="449520"/>
    <lineage>
        <taxon>Bacteria</taxon>
        <taxon>Pseudomonadati</taxon>
        <taxon>Campylobacterota</taxon>
        <taxon>Epsilonproteobacteria</taxon>
        <taxon>Campylobacterales</taxon>
        <taxon>Campylobacteraceae</taxon>
        <taxon>Campylobacter</taxon>
    </lineage>
</organism>
<dbReference type="InterPro" id="IPR036259">
    <property type="entry name" value="MFS_trans_sf"/>
</dbReference>
<dbReference type="PANTHER" id="PTHR43528:SF7">
    <property type="entry name" value="MFS TRANSPORTER"/>
    <property type="match status" value="1"/>
</dbReference>
<evidence type="ECO:0000256" key="8">
    <source>
        <dbReference type="SAM" id="Phobius"/>
    </source>
</evidence>
<feature type="transmembrane region" description="Helical" evidence="8">
    <location>
        <begin position="330"/>
        <end position="356"/>
    </location>
</feature>
<evidence type="ECO:0000313" key="10">
    <source>
        <dbReference type="EMBL" id="MBZ7986729.1"/>
    </source>
</evidence>
<comment type="subcellular location">
    <subcellularLocation>
        <location evidence="1">Cell membrane</location>
        <topology evidence="1">Multi-pass membrane protein</topology>
    </subcellularLocation>
</comment>
<reference evidence="10 11" key="1">
    <citation type="submission" date="2020-07" db="EMBL/GenBank/DDBJ databases">
        <title>Transfer of Campylobacter canadensis to the novel genus Avispirillum gen. nov., that also includes two novel species recovered from migratory waterfowl: Avispirillum anseris sp. nov. and Avispirillum brantae sp. nov.</title>
        <authorList>
            <person name="Miller W.G."/>
            <person name="Chapman M.H."/>
            <person name="Yee E."/>
            <person name="Inglis G.D."/>
        </authorList>
    </citation>
    <scope>NUCLEOTIDE SEQUENCE [LARGE SCALE GENOMIC DNA]</scope>
    <source>
        <strain evidence="10 11">L283</strain>
    </source>
</reference>
<keyword evidence="4 8" id="KW-0812">Transmembrane</keyword>
<dbReference type="InterPro" id="IPR051084">
    <property type="entry name" value="H+-coupled_symporters"/>
</dbReference>
<feature type="transmembrane region" description="Helical" evidence="8">
    <location>
        <begin position="150"/>
        <end position="172"/>
    </location>
</feature>
<feature type="transmembrane region" description="Helical" evidence="8">
    <location>
        <begin position="238"/>
        <end position="263"/>
    </location>
</feature>
<feature type="transmembrane region" description="Helical" evidence="8">
    <location>
        <begin position="52"/>
        <end position="72"/>
    </location>
</feature>
<keyword evidence="6 8" id="KW-1133">Transmembrane helix</keyword>
<feature type="domain" description="Major facilitator superfamily (MFS) profile" evidence="9">
    <location>
        <begin position="11"/>
        <end position="426"/>
    </location>
</feature>
<evidence type="ECO:0000256" key="6">
    <source>
        <dbReference type="ARBA" id="ARBA00022989"/>
    </source>
</evidence>
<evidence type="ECO:0000256" key="3">
    <source>
        <dbReference type="ARBA" id="ARBA00022475"/>
    </source>
</evidence>
<dbReference type="PANTHER" id="PTHR43528">
    <property type="entry name" value="ALPHA-KETOGLUTARATE PERMEASE"/>
    <property type="match status" value="1"/>
</dbReference>
<protein>
    <submittedName>
        <fullName evidence="10">MFS transporter</fullName>
    </submittedName>
</protein>
<keyword evidence="2" id="KW-0813">Transport</keyword>
<evidence type="ECO:0000256" key="1">
    <source>
        <dbReference type="ARBA" id="ARBA00004651"/>
    </source>
</evidence>
<keyword evidence="5" id="KW-0769">Symport</keyword>
<comment type="caution">
    <text evidence="10">The sequence shown here is derived from an EMBL/GenBank/DDBJ whole genome shotgun (WGS) entry which is preliminary data.</text>
</comment>
<dbReference type="SUPFAM" id="SSF103473">
    <property type="entry name" value="MFS general substrate transporter"/>
    <property type="match status" value="1"/>
</dbReference>
<sequence>MKKLNKSDVKTLILSSLGGTLEFYDFIIFAIFTPYFTHHFFPSNLDKNVQLLNSYIAFAAGYLARPLGAIIMGHFSDKFGRKRMFLLSIVLMVVPTFIFSIMPTYKDIGYFAILILLIIRFTQGVAIGAELPSAWVFVYEHSPKNYKARFLALLTCGVCAGILLGALAALFLHLNFSDEEIKDYAYRIPFFIGGIFGLISIYLRKFLQETPTFQKMKESKQISSFPLKDVIKNYKVDIALSMMITWVLAACVLVLVILMPNYTKELFYINSITNSFVQISGCIAMIFGLFSTGYFADRFKAASVCKIYAFYLFTFNVLCFYEMYVGKDFVLFWIFYLCACFFAGIVNFASIFMCSLYKENILVSGISFSYNLSYAISGFITPIVVFKLHRLAIENGGLFLLSNGVYMCLISILAFFCAVLFEKIKEIK</sequence>
<dbReference type="EMBL" id="JACGBB010000002">
    <property type="protein sequence ID" value="MBZ7986729.1"/>
    <property type="molecule type" value="Genomic_DNA"/>
</dbReference>
<feature type="transmembrane region" description="Helical" evidence="8">
    <location>
        <begin position="12"/>
        <end position="32"/>
    </location>
</feature>
<dbReference type="RefSeq" id="WP_172230076.1">
    <property type="nucleotide sequence ID" value="NZ_CP035946.1"/>
</dbReference>
<keyword evidence="11" id="KW-1185">Reference proteome</keyword>
<feature type="transmembrane region" description="Helical" evidence="8">
    <location>
        <begin position="84"/>
        <end position="102"/>
    </location>
</feature>
<feature type="transmembrane region" description="Helical" evidence="8">
    <location>
        <begin position="368"/>
        <end position="386"/>
    </location>
</feature>
<keyword evidence="3" id="KW-1003">Cell membrane</keyword>
<feature type="transmembrane region" description="Helical" evidence="8">
    <location>
        <begin position="275"/>
        <end position="295"/>
    </location>
</feature>
<dbReference type="InterPro" id="IPR020846">
    <property type="entry name" value="MFS_dom"/>
</dbReference>
<keyword evidence="7 8" id="KW-0472">Membrane</keyword>
<dbReference type="InterPro" id="IPR011701">
    <property type="entry name" value="MFS"/>
</dbReference>
<accession>A0ABS7WPN5</accession>
<name>A0ABS7WPN5_9BACT</name>
<evidence type="ECO:0000256" key="7">
    <source>
        <dbReference type="ARBA" id="ARBA00023136"/>
    </source>
</evidence>
<dbReference type="Pfam" id="PF07690">
    <property type="entry name" value="MFS_1"/>
    <property type="match status" value="1"/>
</dbReference>
<feature type="transmembrane region" description="Helical" evidence="8">
    <location>
        <begin position="307"/>
        <end position="324"/>
    </location>
</feature>
<dbReference type="Gene3D" id="1.20.1250.20">
    <property type="entry name" value="MFS general substrate transporter like domains"/>
    <property type="match status" value="1"/>
</dbReference>
<feature type="transmembrane region" description="Helical" evidence="8">
    <location>
        <begin position="108"/>
        <end position="138"/>
    </location>
</feature>
<evidence type="ECO:0000259" key="9">
    <source>
        <dbReference type="PROSITE" id="PS50850"/>
    </source>
</evidence>
<evidence type="ECO:0000256" key="5">
    <source>
        <dbReference type="ARBA" id="ARBA00022847"/>
    </source>
</evidence>
<evidence type="ECO:0000313" key="11">
    <source>
        <dbReference type="Proteomes" id="UP000786183"/>
    </source>
</evidence>
<evidence type="ECO:0000256" key="2">
    <source>
        <dbReference type="ARBA" id="ARBA00022448"/>
    </source>
</evidence>